<dbReference type="NCBIfam" id="TIGR00016">
    <property type="entry name" value="ackA"/>
    <property type="match status" value="1"/>
</dbReference>
<dbReference type="InterPro" id="IPR043129">
    <property type="entry name" value="ATPase_NBD"/>
</dbReference>
<comment type="similarity">
    <text evidence="1 6 7">Belongs to the acetokinase family.</text>
</comment>
<keyword evidence="3 6" id="KW-0547">Nucleotide-binding</keyword>
<feature type="binding site" evidence="6">
    <location>
        <position position="382"/>
    </location>
    <ligand>
        <name>Mg(2+)</name>
        <dbReference type="ChEBI" id="CHEBI:18420"/>
    </ligand>
</feature>
<feature type="active site" description="Proton donor/acceptor" evidence="6">
    <location>
        <position position="146"/>
    </location>
</feature>
<dbReference type="HAMAP" id="MF_00020">
    <property type="entry name" value="Acetate_kinase"/>
    <property type="match status" value="1"/>
</dbReference>
<evidence type="ECO:0000256" key="7">
    <source>
        <dbReference type="RuleBase" id="RU003835"/>
    </source>
</evidence>
<gene>
    <name evidence="6" type="primary">ackA</name>
    <name evidence="8" type="ORF">G4Z02_09335</name>
</gene>
<feature type="binding site" evidence="6">
    <location>
        <begin position="281"/>
        <end position="283"/>
    </location>
    <ligand>
        <name>ATP</name>
        <dbReference type="ChEBI" id="CHEBI:30616"/>
    </ligand>
</feature>
<keyword evidence="6" id="KW-0963">Cytoplasm</keyword>
<dbReference type="UniPathway" id="UPA00340">
    <property type="reaction ID" value="UER00458"/>
</dbReference>
<evidence type="ECO:0000313" key="9">
    <source>
        <dbReference type="Proteomes" id="UP000514720"/>
    </source>
</evidence>
<dbReference type="PIRSF" id="PIRSF000722">
    <property type="entry name" value="Acetate_prop_kin"/>
    <property type="match status" value="1"/>
</dbReference>
<dbReference type="AlphaFoldDB" id="A0A7L7KTJ7"/>
<comment type="cofactor">
    <cofactor evidence="6">
        <name>Mg(2+)</name>
        <dbReference type="ChEBI" id="CHEBI:18420"/>
    </cofactor>
    <cofactor evidence="6">
        <name>Mn(2+)</name>
        <dbReference type="ChEBI" id="CHEBI:29035"/>
    </cofactor>
    <text evidence="6">Mg(2+). Can also accept Mn(2+).</text>
</comment>
<dbReference type="PANTHER" id="PTHR21060">
    <property type="entry name" value="ACETATE KINASE"/>
    <property type="match status" value="1"/>
</dbReference>
<dbReference type="PROSITE" id="PS01076">
    <property type="entry name" value="ACETATE_KINASE_2"/>
    <property type="match status" value="1"/>
</dbReference>
<feature type="binding site" evidence="6">
    <location>
        <begin position="206"/>
        <end position="210"/>
    </location>
    <ligand>
        <name>ATP</name>
        <dbReference type="ChEBI" id="CHEBI:30616"/>
    </ligand>
</feature>
<dbReference type="InterPro" id="IPR023865">
    <property type="entry name" value="Aliphatic_acid_kinase_CS"/>
</dbReference>
<dbReference type="Proteomes" id="UP000514720">
    <property type="component" value="Chromosome"/>
</dbReference>
<dbReference type="PANTHER" id="PTHR21060:SF15">
    <property type="entry name" value="ACETATE KINASE-RELATED"/>
    <property type="match status" value="1"/>
</dbReference>
<comment type="subcellular location">
    <subcellularLocation>
        <location evidence="6">Cytoplasm</location>
    </subcellularLocation>
</comment>
<name>A0A7L7KTJ7_9MOLU</name>
<comment type="subunit">
    <text evidence="6">Homodimer.</text>
</comment>
<dbReference type="SUPFAM" id="SSF53067">
    <property type="entry name" value="Actin-like ATPase domain"/>
    <property type="match status" value="2"/>
</dbReference>
<feature type="site" description="Transition state stabilizer" evidence="6">
    <location>
        <position position="178"/>
    </location>
</feature>
<dbReference type="GO" id="GO:0006083">
    <property type="term" value="P:acetate metabolic process"/>
    <property type="evidence" value="ECO:0007669"/>
    <property type="project" value="TreeGrafter"/>
</dbReference>
<dbReference type="Pfam" id="PF00871">
    <property type="entry name" value="Acetate_kinase"/>
    <property type="match status" value="1"/>
</dbReference>
<protein>
    <recommendedName>
        <fullName evidence="6">Acetate kinase</fullName>
        <ecNumber evidence="6">2.7.2.1</ecNumber>
    </recommendedName>
    <alternativeName>
        <fullName evidence="6">Acetokinase</fullName>
    </alternativeName>
</protein>
<dbReference type="GO" id="GO:0005524">
    <property type="term" value="F:ATP binding"/>
    <property type="evidence" value="ECO:0007669"/>
    <property type="project" value="UniProtKB-KW"/>
</dbReference>
<accession>A0A7L7KTJ7</accession>
<keyword evidence="2 6" id="KW-0808">Transferase</keyword>
<dbReference type="GO" id="GO:0005737">
    <property type="term" value="C:cytoplasm"/>
    <property type="evidence" value="ECO:0007669"/>
    <property type="project" value="UniProtKB-SubCell"/>
</dbReference>
<proteinExistence type="inferred from homology"/>
<keyword evidence="6" id="KW-0479">Metal-binding</keyword>
<feature type="site" description="Transition state stabilizer" evidence="6">
    <location>
        <position position="239"/>
    </location>
</feature>
<dbReference type="CDD" id="cd24010">
    <property type="entry name" value="ASKHA_NBD_AcK_PK"/>
    <property type="match status" value="1"/>
</dbReference>
<feature type="binding site" evidence="6">
    <location>
        <begin position="329"/>
        <end position="333"/>
    </location>
    <ligand>
        <name>ATP</name>
        <dbReference type="ChEBI" id="CHEBI:30616"/>
    </ligand>
</feature>
<evidence type="ECO:0000256" key="4">
    <source>
        <dbReference type="ARBA" id="ARBA00022777"/>
    </source>
</evidence>
<keyword evidence="4 6" id="KW-0418">Kinase</keyword>
<evidence type="ECO:0000256" key="5">
    <source>
        <dbReference type="ARBA" id="ARBA00022840"/>
    </source>
</evidence>
<dbReference type="Gene3D" id="3.30.420.40">
    <property type="match status" value="2"/>
</dbReference>
<comment type="catalytic activity">
    <reaction evidence="6">
        <text>acetate + ATP = acetyl phosphate + ADP</text>
        <dbReference type="Rhea" id="RHEA:11352"/>
        <dbReference type="ChEBI" id="CHEBI:22191"/>
        <dbReference type="ChEBI" id="CHEBI:30089"/>
        <dbReference type="ChEBI" id="CHEBI:30616"/>
        <dbReference type="ChEBI" id="CHEBI:456216"/>
        <dbReference type="EC" id="2.7.2.1"/>
    </reaction>
</comment>
<dbReference type="InterPro" id="IPR000890">
    <property type="entry name" value="Aliphatic_acid_kin_short-chain"/>
</dbReference>
<feature type="binding site" evidence="6">
    <location>
        <position position="89"/>
    </location>
    <ligand>
        <name>substrate</name>
    </ligand>
</feature>
<dbReference type="KEGG" id="xcl:G4Z02_09335"/>
<dbReference type="GO" id="GO:0000287">
    <property type="term" value="F:magnesium ion binding"/>
    <property type="evidence" value="ECO:0007669"/>
    <property type="project" value="UniProtKB-UniRule"/>
</dbReference>
<dbReference type="RefSeq" id="WP_258878719.1">
    <property type="nucleotide sequence ID" value="NZ_CP048914.1"/>
</dbReference>
<keyword evidence="9" id="KW-1185">Reference proteome</keyword>
<evidence type="ECO:0000256" key="2">
    <source>
        <dbReference type="ARBA" id="ARBA00022679"/>
    </source>
</evidence>
<dbReference type="GO" id="GO:0008776">
    <property type="term" value="F:acetate kinase activity"/>
    <property type="evidence" value="ECO:0007669"/>
    <property type="project" value="UniProtKB-UniRule"/>
</dbReference>
<evidence type="ECO:0000256" key="3">
    <source>
        <dbReference type="ARBA" id="ARBA00022741"/>
    </source>
</evidence>
<sequence length="395" mass="43451">MMKIIAVNAGSSSLKFQLLEMPQETVLTSGIVERIGIENSVIKIKMNGEKFEEKTPVKDHSVAVKLLLHKLVDLNIVSSIEDINGVGHRVVHGGEKFANSVEITEDVIQAIEEVSDLAPLHNPANLTGIRAFQEALPHIKGVAVFDTAFHQTMKEEEYLYGVPYDWYTKYSVRKYGFHGTSHRFVAERAAQLLNKPLEDTKIIVLHLGNGASICAVDGGKSVDTSMGFTPLAGILMGTRSGDIDPAIVEFIAKKENLDVSEVVNILNKQSGYLGISNNSSDSRDLWTAAHKGDKQSLLAVKKQVKMISDYVAAYFVTMGGCDAICFTAGVGENAIFTRQLIAKRLRPLGVHIDEERNFVRGVEKLISTDDSPIKLFLLPTNEEVMIARDTLRLSK</sequence>
<organism evidence="8 9">
    <name type="scientific">Candidatus Xianfuyuplasma coldseepsis</name>
    <dbReference type="NCBI Taxonomy" id="2782163"/>
    <lineage>
        <taxon>Bacteria</taxon>
        <taxon>Bacillati</taxon>
        <taxon>Mycoplasmatota</taxon>
        <taxon>Mollicutes</taxon>
        <taxon>Candidatus Izemoplasmatales</taxon>
        <taxon>Candidatus Izemoplasmataceae</taxon>
        <taxon>Candidatus Xianfuyuplasma</taxon>
    </lineage>
</organism>
<evidence type="ECO:0000313" key="8">
    <source>
        <dbReference type="EMBL" id="QMS86047.1"/>
    </source>
</evidence>
<dbReference type="EC" id="2.7.2.1" evidence="6"/>
<dbReference type="InterPro" id="IPR004372">
    <property type="entry name" value="Ac/propionate_kinase"/>
</dbReference>
<reference evidence="8 9" key="1">
    <citation type="submission" date="2020-02" db="EMBL/GenBank/DDBJ databases">
        <authorList>
            <person name="Zheng R.K."/>
            <person name="Sun C.M."/>
        </authorList>
    </citation>
    <scope>NUCLEOTIDE SEQUENCE [LARGE SCALE GENOMIC DNA]</scope>
    <source>
        <strain evidence="9">zrk13</strain>
    </source>
</reference>
<evidence type="ECO:0000256" key="6">
    <source>
        <dbReference type="HAMAP-Rule" id="MF_00020"/>
    </source>
</evidence>
<feature type="binding site" evidence="6">
    <location>
        <position position="15"/>
    </location>
    <ligand>
        <name>ATP</name>
        <dbReference type="ChEBI" id="CHEBI:30616"/>
    </ligand>
</feature>
<dbReference type="GO" id="GO:0006085">
    <property type="term" value="P:acetyl-CoA biosynthetic process"/>
    <property type="evidence" value="ECO:0007669"/>
    <property type="project" value="UniProtKB-UniRule"/>
</dbReference>
<evidence type="ECO:0000256" key="1">
    <source>
        <dbReference type="ARBA" id="ARBA00008748"/>
    </source>
</evidence>
<keyword evidence="5 6" id="KW-0067">ATP-binding</keyword>
<comment type="pathway">
    <text evidence="6">Metabolic intermediate biosynthesis; acetyl-CoA biosynthesis; acetyl-CoA from acetate: step 1/2.</text>
</comment>
<keyword evidence="6" id="KW-0460">Magnesium</keyword>
<feature type="binding site" evidence="6">
    <location>
        <position position="8"/>
    </location>
    <ligand>
        <name>Mg(2+)</name>
        <dbReference type="ChEBI" id="CHEBI:18420"/>
    </ligand>
</feature>
<dbReference type="PROSITE" id="PS01075">
    <property type="entry name" value="ACETATE_KINASE_1"/>
    <property type="match status" value="1"/>
</dbReference>
<dbReference type="EMBL" id="CP048914">
    <property type="protein sequence ID" value="QMS86047.1"/>
    <property type="molecule type" value="Genomic_DNA"/>
</dbReference>
<dbReference type="PRINTS" id="PR00471">
    <property type="entry name" value="ACETATEKNASE"/>
</dbReference>
<comment type="function">
    <text evidence="6">Catalyzes the formation of acetyl phosphate from acetate and ATP. Can also catalyze the reverse reaction.</text>
</comment>